<dbReference type="AlphaFoldDB" id="A0A1C6Z105"/>
<proteinExistence type="predicted"/>
<accession>A0A1C6Z105</accession>
<dbReference type="EMBL" id="FMIQ01000042">
    <property type="protein sequence ID" value="SCM52832.1"/>
    <property type="molecule type" value="Genomic_DNA"/>
</dbReference>
<protein>
    <submittedName>
        <fullName evidence="2">Uncharacterized protein</fullName>
    </submittedName>
</protein>
<gene>
    <name evidence="2" type="ORF">BN1044_02319</name>
</gene>
<feature type="transmembrane region" description="Helical" evidence="1">
    <location>
        <begin position="59"/>
        <end position="79"/>
    </location>
</feature>
<evidence type="ECO:0000313" key="3">
    <source>
        <dbReference type="Proteomes" id="UP000094844"/>
    </source>
</evidence>
<feature type="transmembrane region" description="Helical" evidence="1">
    <location>
        <begin position="99"/>
        <end position="121"/>
    </location>
</feature>
<evidence type="ECO:0000313" key="2">
    <source>
        <dbReference type="EMBL" id="SCM52832.1"/>
    </source>
</evidence>
<sequence>MRSIYLLFPFAIISHFFIAKEYTFRILHQYTYDYLLIFYISLMFFSFAYFFKKTILWDIAIYIIAPYISSIISFIYISMRVSPQVVIDNFLGSIIIGLFLPYIALYAWVLSIILIAGRFFLHYTKKITKKC</sequence>
<reference evidence="2 3" key="1">
    <citation type="submission" date="2016-09" db="EMBL/GenBank/DDBJ databases">
        <authorList>
            <person name="Capua I."/>
            <person name="De Benedictis P."/>
            <person name="Joannis T."/>
            <person name="Lombin L.H."/>
            <person name="Cattoli G."/>
        </authorList>
    </citation>
    <scope>NUCLEOTIDE SEQUENCE [LARGE SCALE GENOMIC DNA]</scope>
    <source>
        <strain evidence="2 3">GB001</strain>
    </source>
</reference>
<keyword evidence="1" id="KW-0472">Membrane</keyword>
<name>A0A1C6Z105_HAFAL</name>
<keyword evidence="1" id="KW-1133">Transmembrane helix</keyword>
<keyword evidence="1" id="KW-0812">Transmembrane</keyword>
<organism evidence="2 3">
    <name type="scientific">Hafnia alvei</name>
    <dbReference type="NCBI Taxonomy" id="569"/>
    <lineage>
        <taxon>Bacteria</taxon>
        <taxon>Pseudomonadati</taxon>
        <taxon>Pseudomonadota</taxon>
        <taxon>Gammaproteobacteria</taxon>
        <taxon>Enterobacterales</taxon>
        <taxon>Hafniaceae</taxon>
        <taxon>Hafnia</taxon>
    </lineage>
</organism>
<dbReference type="Proteomes" id="UP000094844">
    <property type="component" value="Unassembled WGS sequence"/>
</dbReference>
<evidence type="ECO:0000256" key="1">
    <source>
        <dbReference type="SAM" id="Phobius"/>
    </source>
</evidence>
<feature type="transmembrane region" description="Helical" evidence="1">
    <location>
        <begin position="35"/>
        <end position="52"/>
    </location>
</feature>